<comment type="catalytic activity">
    <reaction evidence="9 10">
        <text>L-glutamyl-tRNA(Gln) + L-glutamine + ATP + H2O = L-glutaminyl-tRNA(Gln) + L-glutamate + ADP + phosphate + H(+)</text>
        <dbReference type="Rhea" id="RHEA:17521"/>
        <dbReference type="Rhea" id="RHEA-COMP:9681"/>
        <dbReference type="Rhea" id="RHEA-COMP:9684"/>
        <dbReference type="ChEBI" id="CHEBI:15377"/>
        <dbReference type="ChEBI" id="CHEBI:15378"/>
        <dbReference type="ChEBI" id="CHEBI:29985"/>
        <dbReference type="ChEBI" id="CHEBI:30616"/>
        <dbReference type="ChEBI" id="CHEBI:43474"/>
        <dbReference type="ChEBI" id="CHEBI:58359"/>
        <dbReference type="ChEBI" id="CHEBI:78520"/>
        <dbReference type="ChEBI" id="CHEBI:78521"/>
        <dbReference type="ChEBI" id="CHEBI:456216"/>
        <dbReference type="EC" id="6.3.5.7"/>
    </reaction>
</comment>
<dbReference type="InParanoid" id="D6Z1J6"/>
<comment type="function">
    <text evidence="10">Allows the formation of correctly charged Gln-tRNA(Gln) through the transamidation of misacylated Glu-tRNA(Gln) in organisms which lack glutaminyl-tRNA synthetase. The reaction takes place in the presence of glutamine and ATP through an activated gamma-phospho-Glu-tRNA(Gln).</text>
</comment>
<dbReference type="STRING" id="589865.DaAHT2_2671"/>
<keyword evidence="7 10" id="KW-0067">ATP-binding</keyword>
<dbReference type="GO" id="GO:0050567">
    <property type="term" value="F:glutaminyl-tRNA synthase (glutamine-hydrolyzing) activity"/>
    <property type="evidence" value="ECO:0007669"/>
    <property type="project" value="UniProtKB-UniRule"/>
</dbReference>
<evidence type="ECO:0000256" key="6">
    <source>
        <dbReference type="ARBA" id="ARBA00022741"/>
    </source>
</evidence>
<dbReference type="NCBIfam" id="TIGR00132">
    <property type="entry name" value="gatA"/>
    <property type="match status" value="1"/>
</dbReference>
<evidence type="ECO:0000256" key="5">
    <source>
        <dbReference type="ARBA" id="ARBA00022598"/>
    </source>
</evidence>
<dbReference type="Proteomes" id="UP000001508">
    <property type="component" value="Chromosome"/>
</dbReference>
<proteinExistence type="inferred from homology"/>
<evidence type="ECO:0000256" key="4">
    <source>
        <dbReference type="ARBA" id="ARBA00014428"/>
    </source>
</evidence>
<organism evidence="12 13">
    <name type="scientific">Desulfurivibrio alkaliphilus (strain DSM 19089 / UNIQEM U267 / AHT2)</name>
    <dbReference type="NCBI Taxonomy" id="589865"/>
    <lineage>
        <taxon>Bacteria</taxon>
        <taxon>Pseudomonadati</taxon>
        <taxon>Thermodesulfobacteriota</taxon>
        <taxon>Desulfobulbia</taxon>
        <taxon>Desulfobulbales</taxon>
        <taxon>Desulfobulbaceae</taxon>
        <taxon>Desulfurivibrio</taxon>
    </lineage>
</organism>
<dbReference type="InterPro" id="IPR023631">
    <property type="entry name" value="Amidase_dom"/>
</dbReference>
<dbReference type="RefSeq" id="WP_013164835.1">
    <property type="nucleotide sequence ID" value="NC_014216.1"/>
</dbReference>
<dbReference type="eggNOG" id="COG0154">
    <property type="taxonomic scope" value="Bacteria"/>
</dbReference>
<dbReference type="PANTHER" id="PTHR11895">
    <property type="entry name" value="TRANSAMIDASE"/>
    <property type="match status" value="1"/>
</dbReference>
<dbReference type="GO" id="GO:0005524">
    <property type="term" value="F:ATP binding"/>
    <property type="evidence" value="ECO:0007669"/>
    <property type="project" value="UniProtKB-KW"/>
</dbReference>
<comment type="subunit">
    <text evidence="2 10">Heterotrimer of A, B and C subunits.</text>
</comment>
<dbReference type="SUPFAM" id="SSF75304">
    <property type="entry name" value="Amidase signature (AS) enzymes"/>
    <property type="match status" value="1"/>
</dbReference>
<dbReference type="InterPro" id="IPR020556">
    <property type="entry name" value="Amidase_CS"/>
</dbReference>
<evidence type="ECO:0000256" key="7">
    <source>
        <dbReference type="ARBA" id="ARBA00022840"/>
    </source>
</evidence>
<name>D6Z1J6_DESAT</name>
<dbReference type="EC" id="6.3.5.7" evidence="3 10"/>
<dbReference type="AlphaFoldDB" id="D6Z1J6"/>
<dbReference type="Pfam" id="PF01425">
    <property type="entry name" value="Amidase"/>
    <property type="match status" value="1"/>
</dbReference>
<reference evidence="13" key="1">
    <citation type="submission" date="2010-02" db="EMBL/GenBank/DDBJ databases">
        <title>Complete sequence of Desulfurivibrio alkaliphilus AHT2.</title>
        <authorList>
            <consortium name="US DOE Joint Genome Institute"/>
            <person name="Pitluck S."/>
            <person name="Chertkov O."/>
            <person name="Detter J.C."/>
            <person name="Han C."/>
            <person name="Tapia R."/>
            <person name="Larimer F."/>
            <person name="Land M."/>
            <person name="Hauser L."/>
            <person name="Kyrpides N."/>
            <person name="Mikhailova N."/>
            <person name="Sorokin D.Y."/>
            <person name="Muyzer G."/>
            <person name="Woyke T."/>
        </authorList>
    </citation>
    <scope>NUCLEOTIDE SEQUENCE [LARGE SCALE GENOMIC DNA]</scope>
    <source>
        <strain evidence="13">DSM 19089 / UNIQEM U267 / AHT2</strain>
    </source>
</reference>
<evidence type="ECO:0000259" key="11">
    <source>
        <dbReference type="Pfam" id="PF01425"/>
    </source>
</evidence>
<dbReference type="GO" id="GO:0016740">
    <property type="term" value="F:transferase activity"/>
    <property type="evidence" value="ECO:0007669"/>
    <property type="project" value="UniProtKB-KW"/>
</dbReference>
<dbReference type="GO" id="GO:0006412">
    <property type="term" value="P:translation"/>
    <property type="evidence" value="ECO:0007669"/>
    <property type="project" value="UniProtKB-UniRule"/>
</dbReference>
<evidence type="ECO:0000256" key="10">
    <source>
        <dbReference type="HAMAP-Rule" id="MF_00120"/>
    </source>
</evidence>
<protein>
    <recommendedName>
        <fullName evidence="4 10">Glutamyl-tRNA(Gln) amidotransferase subunit A</fullName>
        <shortName evidence="10">Glu-ADT subunit A</shortName>
        <ecNumber evidence="3 10">6.3.5.7</ecNumber>
    </recommendedName>
</protein>
<dbReference type="HOGENOM" id="CLU_009600_0_3_7"/>
<dbReference type="InterPro" id="IPR004412">
    <property type="entry name" value="GatA"/>
</dbReference>
<dbReference type="GO" id="GO:0030956">
    <property type="term" value="C:glutamyl-tRNA(Gln) amidotransferase complex"/>
    <property type="evidence" value="ECO:0007669"/>
    <property type="project" value="InterPro"/>
</dbReference>
<feature type="domain" description="Amidase" evidence="11">
    <location>
        <begin position="24"/>
        <end position="465"/>
    </location>
</feature>
<evidence type="ECO:0000256" key="8">
    <source>
        <dbReference type="ARBA" id="ARBA00022917"/>
    </source>
</evidence>
<dbReference type="HAMAP" id="MF_00120">
    <property type="entry name" value="GatA"/>
    <property type="match status" value="1"/>
</dbReference>
<keyword evidence="5 10" id="KW-0436">Ligase</keyword>
<gene>
    <name evidence="10" type="primary">gatA</name>
    <name evidence="12" type="ordered locus">DaAHT2_2671</name>
</gene>
<dbReference type="OrthoDB" id="9811471at2"/>
<evidence type="ECO:0000256" key="2">
    <source>
        <dbReference type="ARBA" id="ARBA00011123"/>
    </source>
</evidence>
<evidence type="ECO:0000256" key="1">
    <source>
        <dbReference type="ARBA" id="ARBA00008069"/>
    </source>
</evidence>
<dbReference type="PROSITE" id="PS00571">
    <property type="entry name" value="AMIDASES"/>
    <property type="match status" value="1"/>
</dbReference>
<comment type="similarity">
    <text evidence="1 10">Belongs to the amidase family. GatA subfamily.</text>
</comment>
<feature type="active site" description="Charge relay system" evidence="10">
    <location>
        <position position="78"/>
    </location>
</feature>
<keyword evidence="8 10" id="KW-0648">Protein biosynthesis</keyword>
<accession>D6Z1J6</accession>
<dbReference type="PANTHER" id="PTHR11895:SF151">
    <property type="entry name" value="GLUTAMYL-TRNA(GLN) AMIDOTRANSFERASE SUBUNIT A"/>
    <property type="match status" value="1"/>
</dbReference>
<dbReference type="InterPro" id="IPR000120">
    <property type="entry name" value="Amidase"/>
</dbReference>
<dbReference type="KEGG" id="dak:DaAHT2_2671"/>
<evidence type="ECO:0000256" key="9">
    <source>
        <dbReference type="ARBA" id="ARBA00047407"/>
    </source>
</evidence>
<evidence type="ECO:0000313" key="12">
    <source>
        <dbReference type="EMBL" id="ADH87330.1"/>
    </source>
</evidence>
<feature type="active site" description="Charge relay system" evidence="10">
    <location>
        <position position="153"/>
    </location>
</feature>
<dbReference type="Gene3D" id="3.90.1300.10">
    <property type="entry name" value="Amidase signature (AS) domain"/>
    <property type="match status" value="1"/>
</dbReference>
<evidence type="ECO:0000256" key="3">
    <source>
        <dbReference type="ARBA" id="ARBA00012739"/>
    </source>
</evidence>
<evidence type="ECO:0000313" key="13">
    <source>
        <dbReference type="Proteomes" id="UP000001508"/>
    </source>
</evidence>
<keyword evidence="12" id="KW-0808">Transferase</keyword>
<dbReference type="InterPro" id="IPR036928">
    <property type="entry name" value="AS_sf"/>
</dbReference>
<feature type="active site" description="Acyl-ester intermediate" evidence="10">
    <location>
        <position position="177"/>
    </location>
</feature>
<dbReference type="EMBL" id="CP001940">
    <property type="protein sequence ID" value="ADH87330.1"/>
    <property type="molecule type" value="Genomic_DNA"/>
</dbReference>
<keyword evidence="6 10" id="KW-0547">Nucleotide-binding</keyword>
<sequence>MEIHQFTIAQLAAQLAARKLSSREATEAVLARIEATGEQVNAYITVDREGALADAEAADRRLAAGEAPTLCGVPIAVKDLLCTKGLRTTGGSKILENFVPPYSATAVEKLREAGAVLVGKTTLDEFAMGSSNEHCPLAVPHNPWNLDHICGGSSGGSAAAVAADQCMGALGTDTGGSIRQPASHCGVVGVKPTYGRVSRYGVLAFASSLDQVGPLTKDVRDAALLLNAICGHDPRDSTSVREPVADFSAELGRPLAGLRFGLPREYFEVGLDEDVKKAVMTAVNRLQEAGAEIREISLPRTEYGVAAYYLIAPAEASSNLSRYDGVRYGYRDQEARELLDLYRRSRSRGFGREVKRRIIIGTYALSSGYYEAYYGKASQVRALIIDDFRRAFEECDLIISPVTPTPAWPLGDKSDPLSMYLTDILTIPTNLAGLPGMSLPCGFSSKGLPIGLQLQAPHFREDLLLRAAAAIEEQQGPADRRPQL</sequence>
<keyword evidence="13" id="KW-1185">Reference proteome</keyword>